<accession>A0A4V1IQZ5</accession>
<dbReference type="AlphaFoldDB" id="A0A4V1IQZ5"/>
<reference evidence="2" key="1">
    <citation type="journal article" date="2018" name="Nat. Microbiol.">
        <title>Leveraging single-cell genomics to expand the fungal tree of life.</title>
        <authorList>
            <person name="Ahrendt S.R."/>
            <person name="Quandt C.A."/>
            <person name="Ciobanu D."/>
            <person name="Clum A."/>
            <person name="Salamov A."/>
            <person name="Andreopoulos B."/>
            <person name="Cheng J.F."/>
            <person name="Woyke T."/>
            <person name="Pelin A."/>
            <person name="Henrissat B."/>
            <person name="Reynolds N.K."/>
            <person name="Benny G.L."/>
            <person name="Smith M.E."/>
            <person name="James T.Y."/>
            <person name="Grigoriev I.V."/>
        </authorList>
    </citation>
    <scope>NUCLEOTIDE SEQUENCE [LARGE SCALE GENOMIC DNA]</scope>
</reference>
<dbReference type="GO" id="GO:0019901">
    <property type="term" value="F:protein kinase binding"/>
    <property type="evidence" value="ECO:0007669"/>
    <property type="project" value="InterPro"/>
</dbReference>
<dbReference type="EMBL" id="KZ996823">
    <property type="protein sequence ID" value="RKO88277.1"/>
    <property type="molecule type" value="Genomic_DNA"/>
</dbReference>
<gene>
    <name evidence="1" type="ORF">BDK51DRAFT_49692</name>
</gene>
<name>A0A4V1IQZ5_9FUNG</name>
<dbReference type="GO" id="GO:0000307">
    <property type="term" value="C:cyclin-dependent protein kinase holoenzyme complex"/>
    <property type="evidence" value="ECO:0007669"/>
    <property type="project" value="TreeGrafter"/>
</dbReference>
<keyword evidence="2" id="KW-1185">Reference proteome</keyword>
<dbReference type="Proteomes" id="UP000269721">
    <property type="component" value="Unassembled WGS sequence"/>
</dbReference>
<dbReference type="PANTHER" id="PTHR15615">
    <property type="match status" value="1"/>
</dbReference>
<dbReference type="Gene3D" id="1.10.472.10">
    <property type="entry name" value="Cyclin-like"/>
    <property type="match status" value="1"/>
</dbReference>
<proteinExistence type="predicted"/>
<dbReference type="GO" id="GO:0005634">
    <property type="term" value="C:nucleus"/>
    <property type="evidence" value="ECO:0007669"/>
    <property type="project" value="TreeGrafter"/>
</dbReference>
<dbReference type="Pfam" id="PF08613">
    <property type="entry name" value="Cyclin"/>
    <property type="match status" value="1"/>
</dbReference>
<protein>
    <recommendedName>
        <fullName evidence="3">Cyclin-domain-containing protein</fullName>
    </recommendedName>
</protein>
<evidence type="ECO:0000313" key="1">
    <source>
        <dbReference type="EMBL" id="RKO88277.1"/>
    </source>
</evidence>
<evidence type="ECO:0008006" key="3">
    <source>
        <dbReference type="Google" id="ProtNLM"/>
    </source>
</evidence>
<organism evidence="1 2">
    <name type="scientific">Blyttiomyces helicus</name>
    <dbReference type="NCBI Taxonomy" id="388810"/>
    <lineage>
        <taxon>Eukaryota</taxon>
        <taxon>Fungi</taxon>
        <taxon>Fungi incertae sedis</taxon>
        <taxon>Chytridiomycota</taxon>
        <taxon>Chytridiomycota incertae sedis</taxon>
        <taxon>Chytridiomycetes</taxon>
        <taxon>Chytridiomycetes incertae sedis</taxon>
        <taxon>Blyttiomyces</taxon>
    </lineage>
</organism>
<dbReference type="CDD" id="cd20557">
    <property type="entry name" value="CYCLIN_ScPCL1-like"/>
    <property type="match status" value="1"/>
</dbReference>
<dbReference type="InterPro" id="IPR013922">
    <property type="entry name" value="Cyclin_PHO80-like"/>
</dbReference>
<evidence type="ECO:0000313" key="2">
    <source>
        <dbReference type="Proteomes" id="UP000269721"/>
    </source>
</evidence>
<dbReference type="GO" id="GO:0016538">
    <property type="term" value="F:cyclin-dependent protein serine/threonine kinase regulator activity"/>
    <property type="evidence" value="ECO:0007669"/>
    <property type="project" value="TreeGrafter"/>
</dbReference>
<dbReference type="OrthoDB" id="244495at2759"/>
<sequence length="203" mass="21604">MCLPPAQILLPPAASGACRPHPSRYIPPAFSPPLPPRVECILPRPPPPSHHSLLVSHFDAILSRTRTSLPVVMLALHFTHRLRLALVGAPSATTSLCIVRRSLLIALVLADKVLNDDQLSNAAWAKVAGVSVGEVNRLERRALGLLDFDLFLSEGQYARWLRTVERVAGVVGVAADVGREDGGGEKSACVALDGLAPVLVAMA</sequence>
<dbReference type="PANTHER" id="PTHR15615:SF27">
    <property type="entry name" value="PHO85 CYCLIN CLG1"/>
    <property type="match status" value="1"/>
</dbReference>